<dbReference type="PANTHER" id="PTHR31672:SF13">
    <property type="entry name" value="F-BOX PROTEIN CPR30-LIKE"/>
    <property type="match status" value="1"/>
</dbReference>
<organism evidence="4 5">
    <name type="scientific">Eutrema salsugineum</name>
    <name type="common">Saltwater cress</name>
    <name type="synonym">Sisymbrium salsugineum</name>
    <dbReference type="NCBI Taxonomy" id="72664"/>
    <lineage>
        <taxon>Eukaryota</taxon>
        <taxon>Viridiplantae</taxon>
        <taxon>Streptophyta</taxon>
        <taxon>Embryophyta</taxon>
        <taxon>Tracheophyta</taxon>
        <taxon>Spermatophyta</taxon>
        <taxon>Magnoliopsida</taxon>
        <taxon>eudicotyledons</taxon>
        <taxon>Gunneridae</taxon>
        <taxon>Pentapetalae</taxon>
        <taxon>rosids</taxon>
        <taxon>malvids</taxon>
        <taxon>Brassicales</taxon>
        <taxon>Brassicaceae</taxon>
        <taxon>Eutremeae</taxon>
        <taxon>Eutrema</taxon>
    </lineage>
</organism>
<evidence type="ECO:0000256" key="2">
    <source>
        <dbReference type="ARBA" id="ARBA00022737"/>
    </source>
</evidence>
<gene>
    <name evidence="4" type="ORF">EUTSA_v10021923mg</name>
</gene>
<dbReference type="OrthoDB" id="1021254at2759"/>
<dbReference type="KEGG" id="eus:EUTSA_v10021923mg"/>
<dbReference type="PANTHER" id="PTHR31672">
    <property type="entry name" value="BNACNNG10540D PROTEIN"/>
    <property type="match status" value="1"/>
</dbReference>
<sequence length="389" mass="44598">MGNGFNQVKKRKGSASQEEKLPWELIEEILSRVPPQSLVRFRAVCKRWNALFDDKTFINNHKSTFRFILVTESKIYSVSIDPKIVVREITLDIPGLKSQTPKYLVDCDEFLLCRMDKAKGGVVWNPWLKQSRRIKAGLSSNIHGIGYNRTSDQESVYKTIWSDTKVWKIHDFVSDTWKVLLGSEFVDSDQSNIQGENISTLHSTSGVSLNGIIYWVAFYDKTDPLYHLIYFDFSREEFSGLFCHLPCGMNDPSDALVLRVFKGNRFSLLKQCYETKKIEVWVTKNKVNVTDGDDVVWMNFMTLSIPNFPGLIPTGTSAQPSYFIDDKRLVVCSCDESGQAWIYVFGENKLIRKVQIDSVVDSWPWHCTCFPSLVPVPRGQRDELAESQV</sequence>
<keyword evidence="1" id="KW-0880">Kelch repeat</keyword>
<dbReference type="EMBL" id="KI517408">
    <property type="protein sequence ID" value="ESQ48277.1"/>
    <property type="molecule type" value="Genomic_DNA"/>
</dbReference>
<dbReference type="CDD" id="cd22157">
    <property type="entry name" value="F-box_AtFBW1-like"/>
    <property type="match status" value="1"/>
</dbReference>
<dbReference type="InterPro" id="IPR017451">
    <property type="entry name" value="F-box-assoc_interact_dom"/>
</dbReference>
<proteinExistence type="predicted"/>
<dbReference type="Gene3D" id="1.20.1280.50">
    <property type="match status" value="1"/>
</dbReference>
<reference evidence="4 5" key="1">
    <citation type="journal article" date="2013" name="Front. Plant Sci.">
        <title>The Reference Genome of the Halophytic Plant Eutrema salsugineum.</title>
        <authorList>
            <person name="Yang R."/>
            <person name="Jarvis D.E."/>
            <person name="Chen H."/>
            <person name="Beilstein M.A."/>
            <person name="Grimwood J."/>
            <person name="Jenkins J."/>
            <person name="Shu S."/>
            <person name="Prochnik S."/>
            <person name="Xin M."/>
            <person name="Ma C."/>
            <person name="Schmutz J."/>
            <person name="Wing R.A."/>
            <person name="Mitchell-Olds T."/>
            <person name="Schumaker K.S."/>
            <person name="Wang X."/>
        </authorList>
    </citation>
    <scope>NUCLEOTIDE SEQUENCE [LARGE SCALE GENOMIC DNA]</scope>
</reference>
<dbReference type="InterPro" id="IPR050796">
    <property type="entry name" value="SCF_F-box_component"/>
</dbReference>
<dbReference type="InterPro" id="IPR006527">
    <property type="entry name" value="F-box-assoc_dom_typ1"/>
</dbReference>
<protein>
    <recommendedName>
        <fullName evidence="3">F-box domain-containing protein</fullName>
    </recommendedName>
</protein>
<dbReference type="InterPro" id="IPR036047">
    <property type="entry name" value="F-box-like_dom_sf"/>
</dbReference>
<evidence type="ECO:0000313" key="4">
    <source>
        <dbReference type="EMBL" id="ESQ48277.1"/>
    </source>
</evidence>
<evidence type="ECO:0000259" key="3">
    <source>
        <dbReference type="PROSITE" id="PS50181"/>
    </source>
</evidence>
<dbReference type="AlphaFoldDB" id="V4M0E5"/>
<accession>V4M0E5</accession>
<dbReference type="Pfam" id="PF07734">
    <property type="entry name" value="FBA_1"/>
    <property type="match status" value="1"/>
</dbReference>
<dbReference type="InterPro" id="IPR001810">
    <property type="entry name" value="F-box_dom"/>
</dbReference>
<dbReference type="Gramene" id="ESQ48277">
    <property type="protein sequence ID" value="ESQ48277"/>
    <property type="gene ID" value="EUTSA_v10021923mg"/>
</dbReference>
<dbReference type="SUPFAM" id="SSF81383">
    <property type="entry name" value="F-box domain"/>
    <property type="match status" value="1"/>
</dbReference>
<dbReference type="NCBIfam" id="TIGR01640">
    <property type="entry name" value="F_box_assoc_1"/>
    <property type="match status" value="1"/>
</dbReference>
<dbReference type="SMART" id="SM00256">
    <property type="entry name" value="FBOX"/>
    <property type="match status" value="1"/>
</dbReference>
<keyword evidence="5" id="KW-1185">Reference proteome</keyword>
<name>V4M0E5_EUTSA</name>
<dbReference type="FunFam" id="1.20.1280.50:FF:000008">
    <property type="entry name" value="F-box only protein 6"/>
    <property type="match status" value="1"/>
</dbReference>
<evidence type="ECO:0000313" key="5">
    <source>
        <dbReference type="Proteomes" id="UP000030689"/>
    </source>
</evidence>
<dbReference type="PROSITE" id="PS50181">
    <property type="entry name" value="FBOX"/>
    <property type="match status" value="1"/>
</dbReference>
<dbReference type="Proteomes" id="UP000030689">
    <property type="component" value="Unassembled WGS sequence"/>
</dbReference>
<keyword evidence="2" id="KW-0677">Repeat</keyword>
<dbReference type="Pfam" id="PF00646">
    <property type="entry name" value="F-box"/>
    <property type="match status" value="1"/>
</dbReference>
<dbReference type="OMA" id="WINFMEV"/>
<feature type="domain" description="F-box" evidence="3">
    <location>
        <begin position="15"/>
        <end position="68"/>
    </location>
</feature>
<evidence type="ECO:0000256" key="1">
    <source>
        <dbReference type="ARBA" id="ARBA00022441"/>
    </source>
</evidence>
<dbReference type="STRING" id="72664.V4M0E5"/>